<evidence type="ECO:0000313" key="2">
    <source>
        <dbReference type="Proteomes" id="UP000196531"/>
    </source>
</evidence>
<protein>
    <submittedName>
        <fullName evidence="1">Uncharacterized protein</fullName>
    </submittedName>
</protein>
<dbReference type="Proteomes" id="UP000196531">
    <property type="component" value="Unassembled WGS sequence"/>
</dbReference>
<dbReference type="AlphaFoldDB" id="A0A1Y5F928"/>
<organism evidence="1 2">
    <name type="scientific">Halobacteriovorax marinus</name>
    <dbReference type="NCBI Taxonomy" id="97084"/>
    <lineage>
        <taxon>Bacteria</taxon>
        <taxon>Pseudomonadati</taxon>
        <taxon>Bdellovibrionota</taxon>
        <taxon>Bacteriovoracia</taxon>
        <taxon>Bacteriovoracales</taxon>
        <taxon>Halobacteriovoraceae</taxon>
        <taxon>Halobacteriovorax</taxon>
    </lineage>
</organism>
<evidence type="ECO:0000313" key="1">
    <source>
        <dbReference type="EMBL" id="OUR97383.1"/>
    </source>
</evidence>
<sequence>MNQLRYKVGGSISFQLTKKKDEKGLILEVLAFGRLRVKTKRKELVILASDVYRYQGPSPIKKYKENVKAEQEQEELQDTKPTDYREGDQLEVFALWIPYEKNVMKIWISNHTQRELIDKLLFKKNELRGKLFESRNSLVKVKSPIRDLPKLKISPKEEHIELYSPELHLILVIAKRENLLRAYVPSLDSGHLILDQSRTWVALPER</sequence>
<comment type="caution">
    <text evidence="1">The sequence shown here is derived from an EMBL/GenBank/DDBJ whole genome shotgun (WGS) entry which is preliminary data.</text>
</comment>
<accession>A0A1Y5F928</accession>
<dbReference type="EMBL" id="MAAO01000006">
    <property type="protein sequence ID" value="OUR97383.1"/>
    <property type="molecule type" value="Genomic_DNA"/>
</dbReference>
<proteinExistence type="predicted"/>
<name>A0A1Y5F928_9BACT</name>
<reference evidence="2" key="1">
    <citation type="journal article" date="2017" name="Proc. Natl. Acad. Sci. U.S.A.">
        <title>Simulation of Deepwater Horizon oil plume reveals substrate specialization within a complex community of hydrocarbon-degraders.</title>
        <authorList>
            <person name="Hu P."/>
            <person name="Dubinsky E.A."/>
            <person name="Probst A.J."/>
            <person name="Wang J."/>
            <person name="Sieber C.M.K."/>
            <person name="Tom L.M."/>
            <person name="Gardinali P."/>
            <person name="Banfield J.F."/>
            <person name="Atlas R.M."/>
            <person name="Andersen G.L."/>
        </authorList>
    </citation>
    <scope>NUCLEOTIDE SEQUENCE [LARGE SCALE GENOMIC DNA]</scope>
</reference>
<gene>
    <name evidence="1" type="ORF">A9Q84_13745</name>
</gene>